<name>A0AA35YA13_LACSI</name>
<accession>A0AA35YA13</accession>
<gene>
    <name evidence="2" type="ORF">LSALG_LOCUS6878</name>
</gene>
<evidence type="ECO:0000313" key="2">
    <source>
        <dbReference type="EMBL" id="CAI9266312.1"/>
    </source>
</evidence>
<keyword evidence="3" id="KW-1185">Reference proteome</keyword>
<protein>
    <submittedName>
        <fullName evidence="2">Uncharacterized protein</fullName>
    </submittedName>
</protein>
<proteinExistence type="predicted"/>
<evidence type="ECO:0000256" key="1">
    <source>
        <dbReference type="SAM" id="Coils"/>
    </source>
</evidence>
<dbReference type="Proteomes" id="UP001177003">
    <property type="component" value="Chromosome 0"/>
</dbReference>
<dbReference type="AlphaFoldDB" id="A0AA35YA13"/>
<dbReference type="EMBL" id="OX465086">
    <property type="protein sequence ID" value="CAI9266312.1"/>
    <property type="molecule type" value="Genomic_DNA"/>
</dbReference>
<organism evidence="2 3">
    <name type="scientific">Lactuca saligna</name>
    <name type="common">Willowleaf lettuce</name>
    <dbReference type="NCBI Taxonomy" id="75948"/>
    <lineage>
        <taxon>Eukaryota</taxon>
        <taxon>Viridiplantae</taxon>
        <taxon>Streptophyta</taxon>
        <taxon>Embryophyta</taxon>
        <taxon>Tracheophyta</taxon>
        <taxon>Spermatophyta</taxon>
        <taxon>Magnoliopsida</taxon>
        <taxon>eudicotyledons</taxon>
        <taxon>Gunneridae</taxon>
        <taxon>Pentapetalae</taxon>
        <taxon>asterids</taxon>
        <taxon>campanulids</taxon>
        <taxon>Asterales</taxon>
        <taxon>Asteraceae</taxon>
        <taxon>Cichorioideae</taxon>
        <taxon>Cichorieae</taxon>
        <taxon>Lactucinae</taxon>
        <taxon>Lactuca</taxon>
    </lineage>
</organism>
<keyword evidence="1" id="KW-0175">Coiled coil</keyword>
<sequence>MATIQIFHTTNIIRIDNSKFNFINSIPELMLRDVPTLKTEKVKVLNVKLENVTRTIDELLSERVAVKSCVSDVKSLLSDLIETRDTLIPITVRKHLADKLLPLFAVLNRLEVHIFSSRITSRALRLSFSFSSSSSSKTFSFPLEPETTLPFALGSRGKEKVLDNEEEEEDKNKKLKFKARDEIQDENMCIAREAEEKENDEREAQTALAAKKLLFPPCSLERILNEAIHNPSLHWLEPVTSFKVENTLDSQLNFPITPKSILIGCFDVIANAPYYDANVYKSLMSFYLMHLRVSLMLNSKQLTVLRIQCLNSLLQTYHA</sequence>
<feature type="coiled-coil region" evidence="1">
    <location>
        <begin position="180"/>
        <end position="210"/>
    </location>
</feature>
<reference evidence="2" key="1">
    <citation type="submission" date="2023-04" db="EMBL/GenBank/DDBJ databases">
        <authorList>
            <person name="Vijverberg K."/>
            <person name="Xiong W."/>
            <person name="Schranz E."/>
        </authorList>
    </citation>
    <scope>NUCLEOTIDE SEQUENCE</scope>
</reference>
<evidence type="ECO:0000313" key="3">
    <source>
        <dbReference type="Proteomes" id="UP001177003"/>
    </source>
</evidence>